<evidence type="ECO:0000256" key="11">
    <source>
        <dbReference type="ARBA" id="ARBA00023136"/>
    </source>
</evidence>
<organism evidence="13 14">
    <name type="scientific">Aureimonas pseudogalii</name>
    <dbReference type="NCBI Taxonomy" id="1744844"/>
    <lineage>
        <taxon>Bacteria</taxon>
        <taxon>Pseudomonadati</taxon>
        <taxon>Pseudomonadota</taxon>
        <taxon>Alphaproteobacteria</taxon>
        <taxon>Hyphomicrobiales</taxon>
        <taxon>Aurantimonadaceae</taxon>
        <taxon>Aureimonas</taxon>
    </lineage>
</organism>
<dbReference type="NCBIfam" id="TIGR03141">
    <property type="entry name" value="cytochro_ccmD"/>
    <property type="match status" value="1"/>
</dbReference>
<accession>A0A7W6MLM2</accession>
<dbReference type="AlphaFoldDB" id="A0A7W6MLM2"/>
<dbReference type="EMBL" id="JACIEK010000013">
    <property type="protein sequence ID" value="MBB3999943.1"/>
    <property type="molecule type" value="Genomic_DNA"/>
</dbReference>
<evidence type="ECO:0000313" key="13">
    <source>
        <dbReference type="EMBL" id="MBB3999943.1"/>
    </source>
</evidence>
<evidence type="ECO:0000256" key="8">
    <source>
        <dbReference type="ARBA" id="ARBA00022692"/>
    </source>
</evidence>
<keyword evidence="11 12" id="KW-0472">Membrane</keyword>
<evidence type="ECO:0000256" key="3">
    <source>
        <dbReference type="ARBA" id="ARBA00008741"/>
    </source>
</evidence>
<keyword evidence="5 12" id="KW-0813">Transport</keyword>
<dbReference type="RefSeq" id="WP_183201443.1">
    <property type="nucleotide sequence ID" value="NZ_JACIEK010000013.1"/>
</dbReference>
<evidence type="ECO:0000256" key="5">
    <source>
        <dbReference type="ARBA" id="ARBA00022448"/>
    </source>
</evidence>
<evidence type="ECO:0000256" key="12">
    <source>
        <dbReference type="RuleBase" id="RU363101"/>
    </source>
</evidence>
<keyword evidence="6 12" id="KW-1003">Cell membrane</keyword>
<comment type="caution">
    <text evidence="13">The sequence shown here is derived from an EMBL/GenBank/DDBJ whole genome shotgun (WGS) entry which is preliminary data.</text>
</comment>
<keyword evidence="7 12" id="KW-0997">Cell inner membrane</keyword>
<keyword evidence="10 12" id="KW-1133">Transmembrane helix</keyword>
<dbReference type="GO" id="GO:0015886">
    <property type="term" value="P:heme transport"/>
    <property type="evidence" value="ECO:0007669"/>
    <property type="project" value="InterPro"/>
</dbReference>
<feature type="transmembrane region" description="Helical" evidence="12">
    <location>
        <begin position="6"/>
        <end position="28"/>
    </location>
</feature>
<evidence type="ECO:0000256" key="7">
    <source>
        <dbReference type="ARBA" id="ARBA00022519"/>
    </source>
</evidence>
<gene>
    <name evidence="13" type="ORF">GGR04_003815</name>
</gene>
<evidence type="ECO:0000256" key="4">
    <source>
        <dbReference type="ARBA" id="ARBA00016461"/>
    </source>
</evidence>
<name>A0A7W6MLM2_9HYPH</name>
<proteinExistence type="inferred from homology"/>
<evidence type="ECO:0000313" key="14">
    <source>
        <dbReference type="Proteomes" id="UP000542776"/>
    </source>
</evidence>
<evidence type="ECO:0000256" key="10">
    <source>
        <dbReference type="ARBA" id="ARBA00022989"/>
    </source>
</evidence>
<dbReference type="GO" id="GO:0017004">
    <property type="term" value="P:cytochrome complex assembly"/>
    <property type="evidence" value="ECO:0007669"/>
    <property type="project" value="UniProtKB-KW"/>
</dbReference>
<comment type="subcellular location">
    <subcellularLocation>
        <location evidence="2 12">Cell inner membrane</location>
        <topology evidence="2 12">Single-pass membrane protein</topology>
    </subcellularLocation>
</comment>
<protein>
    <recommendedName>
        <fullName evidence="4 12">Heme exporter protein D</fullName>
    </recommendedName>
</protein>
<keyword evidence="14" id="KW-1185">Reference proteome</keyword>
<evidence type="ECO:0000256" key="1">
    <source>
        <dbReference type="ARBA" id="ARBA00002442"/>
    </source>
</evidence>
<keyword evidence="8 12" id="KW-0812">Transmembrane</keyword>
<sequence length="55" mass="5813">MQADYALFVASAYGMAALVLGGLVAFTMRDARRVKARLAELEASGSRARPGTARP</sequence>
<dbReference type="Pfam" id="PF04995">
    <property type="entry name" value="CcmD"/>
    <property type="match status" value="1"/>
</dbReference>
<reference evidence="13 14" key="1">
    <citation type="submission" date="2020-08" db="EMBL/GenBank/DDBJ databases">
        <title>Genomic Encyclopedia of Type Strains, Phase IV (KMG-IV): sequencing the most valuable type-strain genomes for metagenomic binning, comparative biology and taxonomic classification.</title>
        <authorList>
            <person name="Goeker M."/>
        </authorList>
    </citation>
    <scope>NUCLEOTIDE SEQUENCE [LARGE SCALE GENOMIC DNA]</scope>
    <source>
        <strain evidence="13 14">DSM 102238</strain>
    </source>
</reference>
<comment type="function">
    <text evidence="1 12">Required for the export of heme to the periplasm for the biogenesis of c-type cytochromes.</text>
</comment>
<comment type="similarity">
    <text evidence="3 12">Belongs to the CcmD/CycX/HelD family.</text>
</comment>
<dbReference type="Proteomes" id="UP000542776">
    <property type="component" value="Unassembled WGS sequence"/>
</dbReference>
<evidence type="ECO:0000256" key="6">
    <source>
        <dbReference type="ARBA" id="ARBA00022475"/>
    </source>
</evidence>
<evidence type="ECO:0000256" key="9">
    <source>
        <dbReference type="ARBA" id="ARBA00022748"/>
    </source>
</evidence>
<dbReference type="InterPro" id="IPR007078">
    <property type="entry name" value="Haem_export_protD_CcmD"/>
</dbReference>
<keyword evidence="9 12" id="KW-0201">Cytochrome c-type biogenesis</keyword>
<evidence type="ECO:0000256" key="2">
    <source>
        <dbReference type="ARBA" id="ARBA00004377"/>
    </source>
</evidence>
<dbReference type="GO" id="GO:0005886">
    <property type="term" value="C:plasma membrane"/>
    <property type="evidence" value="ECO:0007669"/>
    <property type="project" value="UniProtKB-SubCell"/>
</dbReference>